<dbReference type="EMBL" id="JACBAE010001343">
    <property type="protein sequence ID" value="KAF7163481.1"/>
    <property type="molecule type" value="Genomic_DNA"/>
</dbReference>
<evidence type="ECO:0000256" key="2">
    <source>
        <dbReference type="SAM" id="MobiDB-lite"/>
    </source>
</evidence>
<accession>A0A8H6PZ64</accession>
<keyword evidence="1" id="KW-0175">Coiled coil</keyword>
<dbReference type="SUPFAM" id="SSF57997">
    <property type="entry name" value="Tropomyosin"/>
    <property type="match status" value="1"/>
</dbReference>
<feature type="region of interest" description="Disordered" evidence="2">
    <location>
        <begin position="191"/>
        <end position="225"/>
    </location>
</feature>
<gene>
    <name evidence="3" type="ORF">CNMCM5623_008382</name>
</gene>
<feature type="compositionally biased region" description="Basic and acidic residues" evidence="2">
    <location>
        <begin position="208"/>
        <end position="217"/>
    </location>
</feature>
<sequence>MDKTTVRAWDPTAPSLLWAHQIRRENIHLVNQLDSTRADLAGAISTINELKQQLNELRERAQTTDTSHDTCDRKLQDITGRIETRLEDISGRIGFLERESRRLEERLDGIERGCSEDELGKSIQKQVLDEVRVWFTREKEVLQGRAGCRQGGRSTGVKQASPDPDIVPDSMRLEESAPFARNGSLRTLTETTWGSASHSQQSPSQVDHGLERNRIPEPDSATLPHFRQAGRDLGAYLSSVEDVRAQLPPRKREGEIVEAFVRGLDDAGTRGRVEGEMDRAGWSWDTLAKIVRKEIERQHKPAVKLKRAVNGDVEERVEVIQAPGEALMSRPRKKQRRFIPIVPADEDDLIV</sequence>
<reference evidence="3" key="1">
    <citation type="submission" date="2020-06" db="EMBL/GenBank/DDBJ databases">
        <title>Draft genome sequences of strains closely related to Aspergillus parafelis and Aspergillus hiratsukae.</title>
        <authorList>
            <person name="Dos Santos R.A.C."/>
            <person name="Rivero-Menendez O."/>
            <person name="Steenwyk J.L."/>
            <person name="Mead M.E."/>
            <person name="Goldman G.H."/>
            <person name="Alastruey-Izquierdo A."/>
            <person name="Rokas A."/>
        </authorList>
    </citation>
    <scope>NUCLEOTIDE SEQUENCE</scope>
    <source>
        <strain evidence="3">CNM-CM5623</strain>
    </source>
</reference>
<protein>
    <submittedName>
        <fullName evidence="3">Uncharacterized protein</fullName>
    </submittedName>
</protein>
<feature type="region of interest" description="Disordered" evidence="2">
    <location>
        <begin position="146"/>
        <end position="171"/>
    </location>
</feature>
<organism evidence="3 4">
    <name type="scientific">Aspergillus felis</name>
    <dbReference type="NCBI Taxonomy" id="1287682"/>
    <lineage>
        <taxon>Eukaryota</taxon>
        <taxon>Fungi</taxon>
        <taxon>Dikarya</taxon>
        <taxon>Ascomycota</taxon>
        <taxon>Pezizomycotina</taxon>
        <taxon>Eurotiomycetes</taxon>
        <taxon>Eurotiomycetidae</taxon>
        <taxon>Eurotiales</taxon>
        <taxon>Aspergillaceae</taxon>
        <taxon>Aspergillus</taxon>
        <taxon>Aspergillus subgen. Fumigati</taxon>
    </lineage>
</organism>
<evidence type="ECO:0000313" key="3">
    <source>
        <dbReference type="EMBL" id="KAF7163481.1"/>
    </source>
</evidence>
<proteinExistence type="predicted"/>
<evidence type="ECO:0000256" key="1">
    <source>
        <dbReference type="SAM" id="Coils"/>
    </source>
</evidence>
<comment type="caution">
    <text evidence="3">The sequence shown here is derived from an EMBL/GenBank/DDBJ whole genome shotgun (WGS) entry which is preliminary data.</text>
</comment>
<name>A0A8H6PZ64_9EURO</name>
<dbReference type="Proteomes" id="UP000654922">
    <property type="component" value="Unassembled WGS sequence"/>
</dbReference>
<feature type="compositionally biased region" description="Polar residues" evidence="2">
    <location>
        <begin position="191"/>
        <end position="205"/>
    </location>
</feature>
<evidence type="ECO:0000313" key="4">
    <source>
        <dbReference type="Proteomes" id="UP000654922"/>
    </source>
</evidence>
<feature type="coiled-coil region" evidence="1">
    <location>
        <begin position="33"/>
        <end position="113"/>
    </location>
</feature>
<dbReference type="OrthoDB" id="4225570at2759"/>
<dbReference type="AlphaFoldDB" id="A0A8H6PZ64"/>